<evidence type="ECO:0000313" key="15">
    <source>
        <dbReference type="EMBL" id="MBC6490857.1"/>
    </source>
</evidence>
<dbReference type="Gene3D" id="1.10.10.10">
    <property type="entry name" value="Winged helix-like DNA-binding domain superfamily/Winged helix DNA-binding domain"/>
    <property type="match status" value="1"/>
</dbReference>
<gene>
    <name evidence="15" type="ORF">BC349_07425</name>
</gene>
<keyword evidence="4" id="KW-0378">Hydrolase</keyword>
<dbReference type="PROSITE" id="PS51194">
    <property type="entry name" value="HELICASE_CTER"/>
    <property type="match status" value="1"/>
</dbReference>
<dbReference type="InterPro" id="IPR032284">
    <property type="entry name" value="RecQ_Zn-bd"/>
</dbReference>
<dbReference type="SUPFAM" id="SSF52540">
    <property type="entry name" value="P-loop containing nucleoside triphosphate hydrolases"/>
    <property type="match status" value="1"/>
</dbReference>
<protein>
    <recommendedName>
        <fullName evidence="11">ATP-dependent DNA helicase RecQ</fullName>
        <ecNumber evidence="10">5.6.2.4</ecNumber>
    </recommendedName>
    <alternativeName>
        <fullName evidence="12">DNA 3'-5' helicase RecQ</fullName>
    </alternativeName>
</protein>
<evidence type="ECO:0000256" key="6">
    <source>
        <dbReference type="ARBA" id="ARBA00022840"/>
    </source>
</evidence>
<feature type="domain" description="Helicase ATP-binding" evidence="13">
    <location>
        <begin position="27"/>
        <end position="195"/>
    </location>
</feature>
<dbReference type="Pfam" id="PF16124">
    <property type="entry name" value="RecQ_Zn_bind"/>
    <property type="match status" value="1"/>
</dbReference>
<dbReference type="EC" id="5.6.2.4" evidence="10"/>
<evidence type="ECO:0000259" key="13">
    <source>
        <dbReference type="PROSITE" id="PS51192"/>
    </source>
</evidence>
<dbReference type="Proteomes" id="UP000765802">
    <property type="component" value="Unassembled WGS sequence"/>
</dbReference>
<keyword evidence="2" id="KW-0479">Metal-binding</keyword>
<sequence>MEEGLIKRILKEYWGHEEFRPLQEDIILSALAGNDTLALLPTGSGKSVCFQVPALAKDGICLVISPLIALMKDQVQQLRKKGISALALHTGMPYKEVMKTLELALNEKVKLLYVSPERIQTRLFRDFLPSLPISLVAVDEAHCVSQWGYDFRPSYLKIASLRESLPEVPILALTASATPMVQADIVQQLQLRKPTIIRGSFEREALSYSCFEEDNKLSKLTTILQQVPGCGIVYCKSRKRTVDVCRHLQEKGIPATYYHAGLDQEDRHERQHLWTSNQVRVIVSTNAFGMGIDKPDVRTVVHYDVPDCLENYYQEAGRAGRDRQKAFAVLLYNQQELDELQSQLEKKFPTLETIRNVYQAVADFLQIPSGMGEGNSYDFDLTLFCNNFHFDRVTAINALQTLQAEGYCALNESVFIPPRVQFTCDRHWLETIETQHPDLEPLITTMLRHYEGIFSYPAIISELSLARLLRKDKEAIRTDLQKLHYYGIIRYEALKDQPQLLLLTERVKAANIRIDQAAFNKRKELARERLKQFQSYIRGNQCRSTFIGKYFGDENIRPCGICDNCLKQKKKQVSTHQLSTDILALLNDKARSAESVKKQLPYPCDDEAFRKAVTLLQAEQLIIISIEGELKRRS</sequence>
<evidence type="ECO:0000256" key="4">
    <source>
        <dbReference type="ARBA" id="ARBA00022801"/>
    </source>
</evidence>
<dbReference type="RefSeq" id="WP_187256203.1">
    <property type="nucleotide sequence ID" value="NZ_JBHULF010000014.1"/>
</dbReference>
<evidence type="ECO:0000256" key="11">
    <source>
        <dbReference type="ARBA" id="ARBA00044535"/>
    </source>
</evidence>
<evidence type="ECO:0000313" key="16">
    <source>
        <dbReference type="Proteomes" id="UP000765802"/>
    </source>
</evidence>
<comment type="catalytic activity">
    <reaction evidence="9">
        <text>Couples ATP hydrolysis with the unwinding of duplex DNA by translocating in the 3'-5' direction.</text>
        <dbReference type="EC" id="5.6.2.4"/>
    </reaction>
</comment>
<dbReference type="CDD" id="cd17920">
    <property type="entry name" value="DEXHc_RecQ"/>
    <property type="match status" value="1"/>
</dbReference>
<feature type="domain" description="Helicase C-terminal" evidence="14">
    <location>
        <begin position="219"/>
        <end position="365"/>
    </location>
</feature>
<dbReference type="Pfam" id="PF00271">
    <property type="entry name" value="Helicase_C"/>
    <property type="match status" value="1"/>
</dbReference>
<keyword evidence="5" id="KW-0347">Helicase</keyword>
<evidence type="ECO:0000256" key="12">
    <source>
        <dbReference type="ARBA" id="ARBA00044550"/>
    </source>
</evidence>
<evidence type="ECO:0000259" key="14">
    <source>
        <dbReference type="PROSITE" id="PS51194"/>
    </source>
</evidence>
<keyword evidence="16" id="KW-1185">Reference proteome</keyword>
<dbReference type="PANTHER" id="PTHR13710:SF105">
    <property type="entry name" value="ATP-DEPENDENT DNA HELICASE Q1"/>
    <property type="match status" value="1"/>
</dbReference>
<proteinExistence type="inferred from homology"/>
<dbReference type="InterPro" id="IPR001650">
    <property type="entry name" value="Helicase_C-like"/>
</dbReference>
<organism evidence="15 16">
    <name type="scientific">Flavihumibacter stibioxidans</name>
    <dbReference type="NCBI Taxonomy" id="1834163"/>
    <lineage>
        <taxon>Bacteria</taxon>
        <taxon>Pseudomonadati</taxon>
        <taxon>Bacteroidota</taxon>
        <taxon>Chitinophagia</taxon>
        <taxon>Chitinophagales</taxon>
        <taxon>Chitinophagaceae</taxon>
        <taxon>Flavihumibacter</taxon>
    </lineage>
</organism>
<keyword evidence="3" id="KW-0547">Nucleotide-binding</keyword>
<evidence type="ECO:0000256" key="9">
    <source>
        <dbReference type="ARBA" id="ARBA00034617"/>
    </source>
</evidence>
<dbReference type="InterPro" id="IPR036388">
    <property type="entry name" value="WH-like_DNA-bd_sf"/>
</dbReference>
<comment type="caution">
    <text evidence="15">The sequence shown here is derived from an EMBL/GenBank/DDBJ whole genome shotgun (WGS) entry which is preliminary data.</text>
</comment>
<dbReference type="InterPro" id="IPR027417">
    <property type="entry name" value="P-loop_NTPase"/>
</dbReference>
<evidence type="ECO:0000256" key="10">
    <source>
        <dbReference type="ARBA" id="ARBA00034808"/>
    </source>
</evidence>
<dbReference type="PROSITE" id="PS51192">
    <property type="entry name" value="HELICASE_ATP_BIND_1"/>
    <property type="match status" value="1"/>
</dbReference>
<reference evidence="15 16" key="1">
    <citation type="submission" date="2016-07" db="EMBL/GenBank/DDBJ databases">
        <title>Genome analysis of Flavihumibacter stibioxidans YS-17.</title>
        <authorList>
            <person name="Shi K."/>
            <person name="Han Y."/>
            <person name="Wang G."/>
        </authorList>
    </citation>
    <scope>NUCLEOTIDE SEQUENCE [LARGE SCALE GENOMIC DNA]</scope>
    <source>
        <strain evidence="15 16">YS-17</strain>
    </source>
</reference>
<keyword evidence="8" id="KW-0413">Isomerase</keyword>
<dbReference type="Gene3D" id="3.40.50.300">
    <property type="entry name" value="P-loop containing nucleotide triphosphate hydrolases"/>
    <property type="match status" value="2"/>
</dbReference>
<keyword evidence="7" id="KW-0238">DNA-binding</keyword>
<accession>A0ABR7M770</accession>
<dbReference type="EMBL" id="MBUA01000012">
    <property type="protein sequence ID" value="MBC6490857.1"/>
    <property type="molecule type" value="Genomic_DNA"/>
</dbReference>
<evidence type="ECO:0000256" key="2">
    <source>
        <dbReference type="ARBA" id="ARBA00022723"/>
    </source>
</evidence>
<keyword evidence="6" id="KW-0067">ATP-binding</keyword>
<comment type="similarity">
    <text evidence="1">Belongs to the helicase family. RecQ subfamily.</text>
</comment>
<evidence type="ECO:0000256" key="8">
    <source>
        <dbReference type="ARBA" id="ARBA00023235"/>
    </source>
</evidence>
<evidence type="ECO:0000256" key="5">
    <source>
        <dbReference type="ARBA" id="ARBA00022806"/>
    </source>
</evidence>
<name>A0ABR7M770_9BACT</name>
<dbReference type="NCBIfam" id="TIGR00614">
    <property type="entry name" value="recQ_fam"/>
    <property type="match status" value="1"/>
</dbReference>
<dbReference type="InterPro" id="IPR011545">
    <property type="entry name" value="DEAD/DEAH_box_helicase_dom"/>
</dbReference>
<evidence type="ECO:0000256" key="1">
    <source>
        <dbReference type="ARBA" id="ARBA00005446"/>
    </source>
</evidence>
<dbReference type="SMART" id="SM00490">
    <property type="entry name" value="HELICc"/>
    <property type="match status" value="1"/>
</dbReference>
<evidence type="ECO:0000256" key="3">
    <source>
        <dbReference type="ARBA" id="ARBA00022741"/>
    </source>
</evidence>
<dbReference type="InterPro" id="IPR004589">
    <property type="entry name" value="DNA_helicase_ATP-dep_RecQ"/>
</dbReference>
<evidence type="ECO:0000256" key="7">
    <source>
        <dbReference type="ARBA" id="ARBA00023125"/>
    </source>
</evidence>
<dbReference type="InterPro" id="IPR014001">
    <property type="entry name" value="Helicase_ATP-bd"/>
</dbReference>
<dbReference type="PANTHER" id="PTHR13710">
    <property type="entry name" value="DNA HELICASE RECQ FAMILY MEMBER"/>
    <property type="match status" value="1"/>
</dbReference>
<dbReference type="Pfam" id="PF00270">
    <property type="entry name" value="DEAD"/>
    <property type="match status" value="1"/>
</dbReference>
<dbReference type="SMART" id="SM00487">
    <property type="entry name" value="DEXDc"/>
    <property type="match status" value="1"/>
</dbReference>